<accession>A0ABW8LIC5</accession>
<sequence length="254" mass="28124">MMVGTDVAMYRFVEDETEREILTAADVRGFFVEPSIGESEIITAVGSSLRPERVPVLFEDVEMQVRDVRGREIGGYYIGRVEVTDLRDSVSVPGGTDLALSFFGFGSPYPYAGEIWQTWAQGPPAESGMWKNLPPEAHDSWLHVVQMAWFRTGHQAKRYGDTTTCDIAGADLADIAGFYCELGEAVNGPGGYFGSNLSALDDCLINSGARRESPFRLVWRDFETSRRAIGDEELDDVISVLRKYGIEIEYPPSG</sequence>
<keyword evidence="4" id="KW-1185">Reference proteome</keyword>
<reference evidence="3 4" key="1">
    <citation type="submission" date="2024-11" db="EMBL/GenBank/DDBJ databases">
        <title>The Natural Products Discovery Center: Release of the First 8490 Sequenced Strains for Exploring Actinobacteria Biosynthetic Diversity.</title>
        <authorList>
            <person name="Kalkreuter E."/>
            <person name="Kautsar S.A."/>
            <person name="Yang D."/>
            <person name="Bader C.D."/>
            <person name="Teijaro C.N."/>
            <person name="Fluegel L."/>
            <person name="Davis C.M."/>
            <person name="Simpson J.R."/>
            <person name="Lauterbach L."/>
            <person name="Steele A.D."/>
            <person name="Gui C."/>
            <person name="Meng S."/>
            <person name="Li G."/>
            <person name="Viehrig K."/>
            <person name="Ye F."/>
            <person name="Su P."/>
            <person name="Kiefer A.F."/>
            <person name="Nichols A."/>
            <person name="Cepeda A.J."/>
            <person name="Yan W."/>
            <person name="Fan B."/>
            <person name="Jiang Y."/>
            <person name="Adhikari A."/>
            <person name="Zheng C.-J."/>
            <person name="Schuster L."/>
            <person name="Cowan T.M."/>
            <person name="Smanski M.J."/>
            <person name="Chevrette M.G."/>
            <person name="De Carvalho L.P.S."/>
            <person name="Shen B."/>
        </authorList>
    </citation>
    <scope>NUCLEOTIDE SEQUENCE [LARGE SCALE GENOMIC DNA]</scope>
    <source>
        <strain evidence="3 4">NPDC020863</strain>
    </source>
</reference>
<dbReference type="InterPro" id="IPR035905">
    <property type="entry name" value="Barstar-like_sf"/>
</dbReference>
<proteinExistence type="inferred from homology"/>
<comment type="similarity">
    <text evidence="1">Belongs to the barstar family.</text>
</comment>
<evidence type="ECO:0000313" key="3">
    <source>
        <dbReference type="EMBL" id="MFK4265670.1"/>
    </source>
</evidence>
<dbReference type="Pfam" id="PF01337">
    <property type="entry name" value="Barstar"/>
    <property type="match status" value="1"/>
</dbReference>
<dbReference type="InterPro" id="IPR000468">
    <property type="entry name" value="Barstar"/>
</dbReference>
<dbReference type="EMBL" id="JBJDQH010000004">
    <property type="protein sequence ID" value="MFK4265670.1"/>
    <property type="molecule type" value="Genomic_DNA"/>
</dbReference>
<evidence type="ECO:0000256" key="1">
    <source>
        <dbReference type="ARBA" id="ARBA00006845"/>
    </source>
</evidence>
<evidence type="ECO:0000259" key="2">
    <source>
        <dbReference type="Pfam" id="PF01337"/>
    </source>
</evidence>
<organism evidence="3 4">
    <name type="scientific">Streptomyces milbemycinicus</name>
    <dbReference type="NCBI Taxonomy" id="476552"/>
    <lineage>
        <taxon>Bacteria</taxon>
        <taxon>Bacillati</taxon>
        <taxon>Actinomycetota</taxon>
        <taxon>Actinomycetes</taxon>
        <taxon>Kitasatosporales</taxon>
        <taxon>Streptomycetaceae</taxon>
        <taxon>Streptomyces</taxon>
    </lineage>
</organism>
<dbReference type="SUPFAM" id="SSF52038">
    <property type="entry name" value="Barstar-related"/>
    <property type="match status" value="1"/>
</dbReference>
<comment type="caution">
    <text evidence="3">The sequence shown here is derived from an EMBL/GenBank/DDBJ whole genome shotgun (WGS) entry which is preliminary data.</text>
</comment>
<feature type="domain" description="Barstar (barnase inhibitor)" evidence="2">
    <location>
        <begin position="164"/>
        <end position="244"/>
    </location>
</feature>
<dbReference type="Gene3D" id="3.30.370.10">
    <property type="entry name" value="Barstar-like"/>
    <property type="match status" value="1"/>
</dbReference>
<name>A0ABW8LIC5_9ACTN</name>
<evidence type="ECO:0000313" key="4">
    <source>
        <dbReference type="Proteomes" id="UP001620295"/>
    </source>
</evidence>
<protein>
    <submittedName>
        <fullName evidence="3">Barstar family protein</fullName>
    </submittedName>
</protein>
<dbReference type="RefSeq" id="WP_358643951.1">
    <property type="nucleotide sequence ID" value="NZ_JBFACG010000015.1"/>
</dbReference>
<gene>
    <name evidence="3" type="ORF">ACI2L5_12100</name>
</gene>
<dbReference type="Proteomes" id="UP001620295">
    <property type="component" value="Unassembled WGS sequence"/>
</dbReference>